<dbReference type="Proteomes" id="UP000073601">
    <property type="component" value="Unassembled WGS sequence"/>
</dbReference>
<dbReference type="Pfam" id="PF05045">
    <property type="entry name" value="RgpF"/>
    <property type="match status" value="1"/>
</dbReference>
<evidence type="ECO:0000313" key="1">
    <source>
        <dbReference type="EMBL" id="CZF77324.1"/>
    </source>
</evidence>
<dbReference type="OrthoDB" id="8849801at2"/>
<evidence type="ECO:0000313" key="2">
    <source>
        <dbReference type="Proteomes" id="UP000073601"/>
    </source>
</evidence>
<dbReference type="AlphaFoldDB" id="A0A128ET55"/>
<sequence>MKRIAVFAHYDRDNLVDDHVYAYIESLKNFVDKVVFVSVSNPKNLDILDGIVDEIIVRENVGYDFMSWSQGIASQSNMFDFDELILCNDSCYGPLRSFEDVFNEMSTRGVDVWGITDSSQISYHLQSYFLVFNRAAFSSDVFVNFMTGIKHEESKFDVVEKYEVGLTSCLISNGFKVDSLIKSKEIVSQLDTSKVYKDKIRRVALLLKKNILDEKGFRKKIIGVVSLIRNYYTKLVEFSLADNSNIKFVAWKELINAGDPFVKVMLLRDNPSNVPDLDDWPAEIKKVSNYNIELISKHLSRVRND</sequence>
<protein>
    <submittedName>
        <fullName evidence="1">Rhamnan synthesis protein F</fullName>
    </submittedName>
</protein>
<name>A0A128ET55_9GAMM</name>
<gene>
    <name evidence="1" type="ORF">GMA8713_00119</name>
</gene>
<dbReference type="InterPro" id="IPR007739">
    <property type="entry name" value="RgpF"/>
</dbReference>
<dbReference type="RefSeq" id="WP_062704718.1">
    <property type="nucleotide sequence ID" value="NZ_CAWRCI010000001.1"/>
</dbReference>
<proteinExistence type="predicted"/>
<accession>A0A128ET55</accession>
<keyword evidence="2" id="KW-1185">Reference proteome</keyword>
<dbReference type="EMBL" id="FIZY01000001">
    <property type="protein sequence ID" value="CZF77324.1"/>
    <property type="molecule type" value="Genomic_DNA"/>
</dbReference>
<organism evidence="1 2">
    <name type="scientific">Grimontia marina</name>
    <dbReference type="NCBI Taxonomy" id="646534"/>
    <lineage>
        <taxon>Bacteria</taxon>
        <taxon>Pseudomonadati</taxon>
        <taxon>Pseudomonadota</taxon>
        <taxon>Gammaproteobacteria</taxon>
        <taxon>Vibrionales</taxon>
        <taxon>Vibrionaceae</taxon>
        <taxon>Grimontia</taxon>
    </lineage>
</organism>
<reference evidence="2" key="1">
    <citation type="submission" date="2016-02" db="EMBL/GenBank/DDBJ databases">
        <authorList>
            <person name="Rodrigo-Torres Lidia"/>
            <person name="Arahal R.David."/>
        </authorList>
    </citation>
    <scope>NUCLEOTIDE SEQUENCE [LARGE SCALE GENOMIC DNA]</scope>
    <source>
        <strain evidence="2">CECT 8713</strain>
    </source>
</reference>